<comment type="caution">
    <text evidence="1">The sequence shown here is derived from an EMBL/GenBank/DDBJ whole genome shotgun (WGS) entry which is preliminary data.</text>
</comment>
<proteinExistence type="predicted"/>
<reference evidence="1" key="1">
    <citation type="journal article" date="2019" name="bioRxiv">
        <title>The Genome of the Zebra Mussel, Dreissena polymorpha: A Resource for Invasive Species Research.</title>
        <authorList>
            <person name="McCartney M.A."/>
            <person name="Auch B."/>
            <person name="Kono T."/>
            <person name="Mallez S."/>
            <person name="Zhang Y."/>
            <person name="Obille A."/>
            <person name="Becker A."/>
            <person name="Abrahante J.E."/>
            <person name="Garbe J."/>
            <person name="Badalamenti J.P."/>
            <person name="Herman A."/>
            <person name="Mangelson H."/>
            <person name="Liachko I."/>
            <person name="Sullivan S."/>
            <person name="Sone E.D."/>
            <person name="Koren S."/>
            <person name="Silverstein K.A.T."/>
            <person name="Beckman K.B."/>
            <person name="Gohl D.M."/>
        </authorList>
    </citation>
    <scope>NUCLEOTIDE SEQUENCE</scope>
    <source>
        <strain evidence="1">Duluth1</strain>
        <tissue evidence="1">Whole animal</tissue>
    </source>
</reference>
<dbReference type="Proteomes" id="UP000828390">
    <property type="component" value="Unassembled WGS sequence"/>
</dbReference>
<organism evidence="1 2">
    <name type="scientific">Dreissena polymorpha</name>
    <name type="common">Zebra mussel</name>
    <name type="synonym">Mytilus polymorpha</name>
    <dbReference type="NCBI Taxonomy" id="45954"/>
    <lineage>
        <taxon>Eukaryota</taxon>
        <taxon>Metazoa</taxon>
        <taxon>Spiralia</taxon>
        <taxon>Lophotrochozoa</taxon>
        <taxon>Mollusca</taxon>
        <taxon>Bivalvia</taxon>
        <taxon>Autobranchia</taxon>
        <taxon>Heteroconchia</taxon>
        <taxon>Euheterodonta</taxon>
        <taxon>Imparidentia</taxon>
        <taxon>Neoheterodontei</taxon>
        <taxon>Myida</taxon>
        <taxon>Dreissenoidea</taxon>
        <taxon>Dreissenidae</taxon>
        <taxon>Dreissena</taxon>
    </lineage>
</organism>
<dbReference type="AlphaFoldDB" id="A0A9D4BIE5"/>
<protein>
    <submittedName>
        <fullName evidence="1">Uncharacterized protein</fullName>
    </submittedName>
</protein>
<evidence type="ECO:0000313" key="2">
    <source>
        <dbReference type="Proteomes" id="UP000828390"/>
    </source>
</evidence>
<evidence type="ECO:0000313" key="1">
    <source>
        <dbReference type="EMBL" id="KAH3695934.1"/>
    </source>
</evidence>
<keyword evidence="2" id="KW-1185">Reference proteome</keyword>
<reference evidence="1" key="2">
    <citation type="submission" date="2020-11" db="EMBL/GenBank/DDBJ databases">
        <authorList>
            <person name="McCartney M.A."/>
            <person name="Auch B."/>
            <person name="Kono T."/>
            <person name="Mallez S."/>
            <person name="Becker A."/>
            <person name="Gohl D.M."/>
            <person name="Silverstein K.A.T."/>
            <person name="Koren S."/>
            <person name="Bechman K.B."/>
            <person name="Herman A."/>
            <person name="Abrahante J.E."/>
            <person name="Garbe J."/>
        </authorList>
    </citation>
    <scope>NUCLEOTIDE SEQUENCE</scope>
    <source>
        <strain evidence="1">Duluth1</strain>
        <tissue evidence="1">Whole animal</tissue>
    </source>
</reference>
<gene>
    <name evidence="1" type="ORF">DPMN_083393</name>
</gene>
<dbReference type="EMBL" id="JAIWYP010000016">
    <property type="protein sequence ID" value="KAH3695934.1"/>
    <property type="molecule type" value="Genomic_DNA"/>
</dbReference>
<accession>A0A9D4BIE5</accession>
<sequence length="94" mass="10027">MSGSWVPCLFPSLIAQIRQGWATDEWIMGPMPVSITNSSAGTVLGLQMSGSRVTFLFPSPIAQIRKGWATDNWITGPIPVSITNSSAGTGLGYR</sequence>
<name>A0A9D4BIE5_DREPO</name>